<protein>
    <recommendedName>
        <fullName evidence="1">Ras-associating domain-containing protein</fullName>
    </recommendedName>
</protein>
<dbReference type="GO" id="GO:0007165">
    <property type="term" value="P:signal transduction"/>
    <property type="evidence" value="ECO:0007669"/>
    <property type="project" value="InterPro"/>
</dbReference>
<dbReference type="AlphaFoldDB" id="A0A8W8J7M4"/>
<dbReference type="GO" id="GO:0005819">
    <property type="term" value="C:spindle"/>
    <property type="evidence" value="ECO:0007669"/>
    <property type="project" value="TreeGrafter"/>
</dbReference>
<dbReference type="GO" id="GO:0061172">
    <property type="term" value="P:regulation of establishment of bipolar cell polarity"/>
    <property type="evidence" value="ECO:0007669"/>
    <property type="project" value="TreeGrafter"/>
</dbReference>
<dbReference type="Gene3D" id="3.10.20.90">
    <property type="entry name" value="Phosphatidylinositol 3-kinase Catalytic Subunit, Chain A, domain 1"/>
    <property type="match status" value="1"/>
</dbReference>
<organism evidence="2 3">
    <name type="scientific">Magallana gigas</name>
    <name type="common">Pacific oyster</name>
    <name type="synonym">Crassostrea gigas</name>
    <dbReference type="NCBI Taxonomy" id="29159"/>
    <lineage>
        <taxon>Eukaryota</taxon>
        <taxon>Metazoa</taxon>
        <taxon>Spiralia</taxon>
        <taxon>Lophotrochozoa</taxon>
        <taxon>Mollusca</taxon>
        <taxon>Bivalvia</taxon>
        <taxon>Autobranchia</taxon>
        <taxon>Pteriomorphia</taxon>
        <taxon>Ostreida</taxon>
        <taxon>Ostreoidea</taxon>
        <taxon>Ostreidae</taxon>
        <taxon>Magallana</taxon>
    </lineage>
</organism>
<dbReference type="PANTHER" id="PTHR21437">
    <property type="entry name" value="WIDE AWAKE"/>
    <property type="match status" value="1"/>
</dbReference>
<evidence type="ECO:0000259" key="1">
    <source>
        <dbReference type="PROSITE" id="PS50200"/>
    </source>
</evidence>
<evidence type="ECO:0000313" key="2">
    <source>
        <dbReference type="EnsemblMetazoa" id="G1771.1:cds"/>
    </source>
</evidence>
<accession>A0A8W8J7M4</accession>
<proteinExistence type="predicted"/>
<feature type="domain" description="Ras-associating" evidence="1">
    <location>
        <begin position="191"/>
        <end position="292"/>
    </location>
</feature>
<name>A0A8W8J7M4_MAGGI</name>
<keyword evidence="3" id="KW-1185">Reference proteome</keyword>
<sequence length="305" mass="34612">MVPGQNDTMTEKKDLTLLPVQVFEMIHMCTYQTQLINRYSRLSSILEMDLCLAQQVQREAFSTEELAPAKERVEKLSNIQTTVDKNWKSTRWIMDIITYARDKSMRGGILMSELTSPPKDVFNSELENPSEDGLFDNNNSQTGCQSVACDSNEISVGKDNIKIAKFYDPNDEEPKINGHVKKETGEPSVPNSGILQVYAAYDTGLSRGTRVRLHVTEKTTSREVINLVVRQLNKTVTQKGKTGPQYREDQLDEFCLVAVIGARERILRDDYQPLHLQNPWTKGRLYVRMKSNLLAAIQQGHATEV</sequence>
<reference evidence="2" key="1">
    <citation type="submission" date="2022-08" db="UniProtKB">
        <authorList>
            <consortium name="EnsemblMetazoa"/>
        </authorList>
    </citation>
    <scope>IDENTIFICATION</scope>
    <source>
        <strain evidence="2">05x7-T-G4-1.051#20</strain>
    </source>
</reference>
<dbReference type="EnsemblMetazoa" id="G1771.1">
    <property type="protein sequence ID" value="G1771.1:cds"/>
    <property type="gene ID" value="G1771"/>
</dbReference>
<dbReference type="CDD" id="cd17117">
    <property type="entry name" value="RA_ANKFN1_like"/>
    <property type="match status" value="1"/>
</dbReference>
<dbReference type="GO" id="GO:0000132">
    <property type="term" value="P:establishment of mitotic spindle orientation"/>
    <property type="evidence" value="ECO:0007669"/>
    <property type="project" value="TreeGrafter"/>
</dbReference>
<dbReference type="InterPro" id="IPR000159">
    <property type="entry name" value="RA_dom"/>
</dbReference>
<dbReference type="Proteomes" id="UP000005408">
    <property type="component" value="Unassembled WGS sequence"/>
</dbReference>
<dbReference type="SMART" id="SM00314">
    <property type="entry name" value="RA"/>
    <property type="match status" value="1"/>
</dbReference>
<evidence type="ECO:0000313" key="3">
    <source>
        <dbReference type="Proteomes" id="UP000005408"/>
    </source>
</evidence>
<dbReference type="PROSITE" id="PS50200">
    <property type="entry name" value="RA"/>
    <property type="match status" value="1"/>
</dbReference>
<dbReference type="PANTHER" id="PTHR21437:SF1">
    <property type="entry name" value="WIDE AWAKE"/>
    <property type="match status" value="1"/>
</dbReference>
<dbReference type="InterPro" id="IPR039269">
    <property type="entry name" value="ANKFN1"/>
</dbReference>